<name>A0ABR2YK31_9CHLO</name>
<evidence type="ECO:0000259" key="2">
    <source>
        <dbReference type="SMART" id="SM00754"/>
    </source>
</evidence>
<evidence type="ECO:0000313" key="4">
    <source>
        <dbReference type="Proteomes" id="UP001491310"/>
    </source>
</evidence>
<dbReference type="Proteomes" id="UP001491310">
    <property type="component" value="Unassembled WGS sequence"/>
</dbReference>
<feature type="signal peptide" evidence="1">
    <location>
        <begin position="1"/>
        <end position="27"/>
    </location>
</feature>
<dbReference type="InterPro" id="IPR010895">
    <property type="entry name" value="CHRD"/>
</dbReference>
<protein>
    <recommendedName>
        <fullName evidence="2">CHRD domain-containing protein</fullName>
    </recommendedName>
</protein>
<keyword evidence="1" id="KW-0732">Signal</keyword>
<gene>
    <name evidence="3" type="ORF">WJX75_008398</name>
</gene>
<organism evidence="3 4">
    <name type="scientific">Coccomyxa subellipsoidea</name>
    <dbReference type="NCBI Taxonomy" id="248742"/>
    <lineage>
        <taxon>Eukaryota</taxon>
        <taxon>Viridiplantae</taxon>
        <taxon>Chlorophyta</taxon>
        <taxon>core chlorophytes</taxon>
        <taxon>Trebouxiophyceae</taxon>
        <taxon>Trebouxiophyceae incertae sedis</taxon>
        <taxon>Coccomyxaceae</taxon>
        <taxon>Coccomyxa</taxon>
    </lineage>
</organism>
<keyword evidence="4" id="KW-1185">Reference proteome</keyword>
<accession>A0ABR2YK31</accession>
<evidence type="ECO:0000313" key="3">
    <source>
        <dbReference type="EMBL" id="KAK9906806.1"/>
    </source>
</evidence>
<reference evidence="3 4" key="1">
    <citation type="journal article" date="2024" name="Nat. Commun.">
        <title>Phylogenomics reveals the evolutionary origins of lichenization in chlorophyte algae.</title>
        <authorList>
            <person name="Puginier C."/>
            <person name="Libourel C."/>
            <person name="Otte J."/>
            <person name="Skaloud P."/>
            <person name="Haon M."/>
            <person name="Grisel S."/>
            <person name="Petersen M."/>
            <person name="Berrin J.G."/>
            <person name="Delaux P.M."/>
            <person name="Dal Grande F."/>
            <person name="Keller J."/>
        </authorList>
    </citation>
    <scope>NUCLEOTIDE SEQUENCE [LARGE SCALE GENOMIC DNA]</scope>
    <source>
        <strain evidence="3 4">SAG 216-7</strain>
    </source>
</reference>
<sequence length="178" mass="19625">MTHRWGRSCVFLPFLLLLCGLRGQANARSDETGPVNNYTAILTGDKMVPPLNTSAHGEVDFSIHHHIHSKDDTAAYTITLFQVNHLIEVDLRQAHEGQPGDKIATLWRPSPNGLGQEVNGVLKHGTLTRKEMSKGPMSKGDMNELMKRADNGDIYVLVTTVEFPNGLLRGQMEPVDTG</sequence>
<comment type="caution">
    <text evidence="3">The sequence shown here is derived from an EMBL/GenBank/DDBJ whole genome shotgun (WGS) entry which is preliminary data.</text>
</comment>
<feature type="chain" id="PRO_5045871223" description="CHRD domain-containing protein" evidence="1">
    <location>
        <begin position="28"/>
        <end position="178"/>
    </location>
</feature>
<proteinExistence type="predicted"/>
<evidence type="ECO:0000256" key="1">
    <source>
        <dbReference type="SAM" id="SignalP"/>
    </source>
</evidence>
<dbReference type="Pfam" id="PF07452">
    <property type="entry name" value="CHRD"/>
    <property type="match status" value="1"/>
</dbReference>
<dbReference type="EMBL" id="JALJOT010000010">
    <property type="protein sequence ID" value="KAK9906806.1"/>
    <property type="molecule type" value="Genomic_DNA"/>
</dbReference>
<feature type="domain" description="CHRD" evidence="2">
    <location>
        <begin position="36"/>
        <end position="174"/>
    </location>
</feature>
<dbReference type="SMART" id="SM00754">
    <property type="entry name" value="CHRD"/>
    <property type="match status" value="1"/>
</dbReference>